<dbReference type="GeneID" id="25917381"/>
<dbReference type="SUPFAM" id="SSF48371">
    <property type="entry name" value="ARM repeat"/>
    <property type="match status" value="1"/>
</dbReference>
<evidence type="ECO:0000313" key="2">
    <source>
        <dbReference type="Proteomes" id="UP000054560"/>
    </source>
</evidence>
<keyword evidence="2" id="KW-1185">Reference proteome</keyword>
<organism evidence="1 2">
    <name type="scientific">Sphaeroforma arctica JP610</name>
    <dbReference type="NCBI Taxonomy" id="667725"/>
    <lineage>
        <taxon>Eukaryota</taxon>
        <taxon>Ichthyosporea</taxon>
        <taxon>Ichthyophonida</taxon>
        <taxon>Sphaeroforma</taxon>
    </lineage>
</organism>
<accession>A0A0L0F1K6</accession>
<dbReference type="Proteomes" id="UP000054560">
    <property type="component" value="Unassembled WGS sequence"/>
</dbReference>
<gene>
    <name evidence="1" type="ORF">SARC_16877</name>
</gene>
<reference evidence="1 2" key="1">
    <citation type="submission" date="2011-02" db="EMBL/GenBank/DDBJ databases">
        <title>The Genome Sequence of Sphaeroforma arctica JP610.</title>
        <authorList>
            <consortium name="The Broad Institute Genome Sequencing Platform"/>
            <person name="Russ C."/>
            <person name="Cuomo C."/>
            <person name="Young S.K."/>
            <person name="Zeng Q."/>
            <person name="Gargeya S."/>
            <person name="Alvarado L."/>
            <person name="Berlin A."/>
            <person name="Chapman S.B."/>
            <person name="Chen Z."/>
            <person name="Freedman E."/>
            <person name="Gellesch M."/>
            <person name="Goldberg J."/>
            <person name="Griggs A."/>
            <person name="Gujja S."/>
            <person name="Heilman E."/>
            <person name="Heiman D."/>
            <person name="Howarth C."/>
            <person name="Mehta T."/>
            <person name="Neiman D."/>
            <person name="Pearson M."/>
            <person name="Roberts A."/>
            <person name="Saif S."/>
            <person name="Shea T."/>
            <person name="Shenoy N."/>
            <person name="Sisk P."/>
            <person name="Stolte C."/>
            <person name="Sykes S."/>
            <person name="White J."/>
            <person name="Yandava C."/>
            <person name="Burger G."/>
            <person name="Gray M.W."/>
            <person name="Holland P.W.H."/>
            <person name="King N."/>
            <person name="Lang F.B.F."/>
            <person name="Roger A.J."/>
            <person name="Ruiz-Trillo I."/>
            <person name="Haas B."/>
            <person name="Nusbaum C."/>
            <person name="Birren B."/>
        </authorList>
    </citation>
    <scope>NUCLEOTIDE SEQUENCE [LARGE SCALE GENOMIC DNA]</scope>
    <source>
        <strain evidence="1 2">JP610</strain>
    </source>
</reference>
<evidence type="ECO:0000313" key="1">
    <source>
        <dbReference type="EMBL" id="KNC70595.1"/>
    </source>
</evidence>
<feature type="non-terminal residue" evidence="1">
    <location>
        <position position="1"/>
    </location>
</feature>
<dbReference type="EMBL" id="KQ250708">
    <property type="protein sequence ID" value="KNC70595.1"/>
    <property type="molecule type" value="Genomic_DNA"/>
</dbReference>
<sequence length="200" mass="20904">VRLAAYKAICAAWLPDRPTQTQFADSLATHLVSNAGLNVWSIKITIMKCLTSVLYRLPLRVLSEGTLDRVLGTISEAVADGKYSQLRVAALKALTVLLGVCSTKASTPTPAADTAMDTGTNTGTVASAGSKSATGGVGAVNVDLISVDTGAVVESEASDVLGRERLMSIVTSLRDRKMDGDPDVRRFSEALLPLVTAALQ</sequence>
<name>A0A0L0F1K6_9EUKA</name>
<dbReference type="RefSeq" id="XP_014144497.1">
    <property type="nucleotide sequence ID" value="XM_014289022.1"/>
</dbReference>
<dbReference type="AlphaFoldDB" id="A0A0L0F1K6"/>
<protein>
    <submittedName>
        <fullName evidence="1">Uncharacterized protein</fullName>
    </submittedName>
</protein>
<proteinExistence type="predicted"/>
<dbReference type="InterPro" id="IPR016024">
    <property type="entry name" value="ARM-type_fold"/>
</dbReference>